<dbReference type="InterPro" id="IPR013589">
    <property type="entry name" value="Bac_transglu_N"/>
</dbReference>
<feature type="domain" description="Transglutaminase-like" evidence="1">
    <location>
        <begin position="174"/>
        <end position="244"/>
    </location>
</feature>
<dbReference type="SMART" id="SM00460">
    <property type="entry name" value="TGc"/>
    <property type="match status" value="1"/>
</dbReference>
<dbReference type="STRING" id="229203.SAMN05444338_10933"/>
<evidence type="ECO:0000259" key="1">
    <source>
        <dbReference type="SMART" id="SM00460"/>
    </source>
</evidence>
<dbReference type="Gene3D" id="3.10.620.30">
    <property type="match status" value="1"/>
</dbReference>
<dbReference type="EMBL" id="FNMV01000009">
    <property type="protein sequence ID" value="SDX31936.1"/>
    <property type="molecule type" value="Genomic_DNA"/>
</dbReference>
<dbReference type="GO" id="GO:0008233">
    <property type="term" value="F:peptidase activity"/>
    <property type="evidence" value="ECO:0007669"/>
    <property type="project" value="UniProtKB-KW"/>
</dbReference>
<gene>
    <name evidence="2" type="ORF">SAMN05444338_10933</name>
</gene>
<dbReference type="RefSeq" id="WP_091432657.1">
    <property type="nucleotide sequence ID" value="NZ_FNMV01000009.1"/>
</dbReference>
<dbReference type="InterPro" id="IPR002931">
    <property type="entry name" value="Transglutaminase-like"/>
</dbReference>
<dbReference type="PANTHER" id="PTHR33490:SF7">
    <property type="entry name" value="BLR2979 PROTEIN"/>
    <property type="match status" value="1"/>
</dbReference>
<organism evidence="2 3">
    <name type="scientific">Flavobacterium degerlachei</name>
    <dbReference type="NCBI Taxonomy" id="229203"/>
    <lineage>
        <taxon>Bacteria</taxon>
        <taxon>Pseudomonadati</taxon>
        <taxon>Bacteroidota</taxon>
        <taxon>Flavobacteriia</taxon>
        <taxon>Flavobacteriales</taxon>
        <taxon>Flavobacteriaceae</taxon>
        <taxon>Flavobacterium</taxon>
    </lineage>
</organism>
<dbReference type="InterPro" id="IPR038765">
    <property type="entry name" value="Papain-like_cys_pep_sf"/>
</dbReference>
<dbReference type="PANTHER" id="PTHR33490">
    <property type="entry name" value="BLR5614 PROTEIN-RELATED"/>
    <property type="match status" value="1"/>
</dbReference>
<keyword evidence="2" id="KW-0645">Protease</keyword>
<evidence type="ECO:0000313" key="3">
    <source>
        <dbReference type="Proteomes" id="UP000198569"/>
    </source>
</evidence>
<name>A0A1H3AQH5_9FLAO</name>
<dbReference type="AlphaFoldDB" id="A0A1H3AQH5"/>
<dbReference type="OrthoDB" id="9804872at2"/>
<sequence>MKYKLVHKTTYTYIDSIHNYQCIVCLHPISSERQNCEDFKLTIEPNPQNLYARKDYFGNTQYYFSILKPHKVLQVIATSVVEVFPPKLIVANAITCSEALNLFNTKLALKNELLQFQLPSPFIFWDEEVKLFAQTCLDPNESLYESVAKLSEKIFTEFEFNSGATTINTPLNEVLKLRKGVCQDFTHLMIACVRSLGFAARYVSGYLETLPPKGKLKLQGSDASHAWVSVYVPEMGWCEFDPTNNIISGERHIVTAYGRDYSDISPLKGIIFSSGEHKVKVEVDVIPVL</sequence>
<protein>
    <submittedName>
        <fullName evidence="2">Transglutaminase-like enzyme, putative cysteine protease</fullName>
    </submittedName>
</protein>
<dbReference type="Pfam" id="PF01841">
    <property type="entry name" value="Transglut_core"/>
    <property type="match status" value="1"/>
</dbReference>
<dbReference type="GO" id="GO:0006508">
    <property type="term" value="P:proteolysis"/>
    <property type="evidence" value="ECO:0007669"/>
    <property type="project" value="UniProtKB-KW"/>
</dbReference>
<keyword evidence="3" id="KW-1185">Reference proteome</keyword>
<dbReference type="Pfam" id="PF08379">
    <property type="entry name" value="Bact_transglu_N"/>
    <property type="match status" value="1"/>
</dbReference>
<dbReference type="Proteomes" id="UP000198569">
    <property type="component" value="Unassembled WGS sequence"/>
</dbReference>
<dbReference type="SUPFAM" id="SSF54001">
    <property type="entry name" value="Cysteine proteinases"/>
    <property type="match status" value="1"/>
</dbReference>
<reference evidence="3" key="1">
    <citation type="submission" date="2016-10" db="EMBL/GenBank/DDBJ databases">
        <authorList>
            <person name="Varghese N."/>
            <person name="Submissions S."/>
        </authorList>
    </citation>
    <scope>NUCLEOTIDE SEQUENCE [LARGE SCALE GENOMIC DNA]</scope>
    <source>
        <strain evidence="3">DSM 15718</strain>
    </source>
</reference>
<accession>A0A1H3AQH5</accession>
<keyword evidence="2" id="KW-0378">Hydrolase</keyword>
<evidence type="ECO:0000313" key="2">
    <source>
        <dbReference type="EMBL" id="SDX31936.1"/>
    </source>
</evidence>
<proteinExistence type="predicted"/>